<dbReference type="RefSeq" id="WP_048883416.1">
    <property type="nucleotide sequence ID" value="NZ_CCXW01000004.1"/>
</dbReference>
<keyword evidence="2" id="KW-1185">Reference proteome</keyword>
<comment type="caution">
    <text evidence="1">The sequence shown here is derived from an EMBL/GenBank/DDBJ whole genome shotgun (WGS) entry which is preliminary data.</text>
</comment>
<name>A0AAN2PC77_9BACI</name>
<evidence type="ECO:0000313" key="2">
    <source>
        <dbReference type="Proteomes" id="UP000182110"/>
    </source>
</evidence>
<dbReference type="Proteomes" id="UP000182110">
    <property type="component" value="Unassembled WGS sequence"/>
</dbReference>
<protein>
    <submittedName>
        <fullName evidence="1">Transcriptional repressor of the rex ndh operon</fullName>
    </submittedName>
</protein>
<dbReference type="AlphaFoldDB" id="A0AAN2PC77"/>
<gene>
    <name evidence="1" type="primary">rex_3</name>
    <name evidence="1" type="ORF">BN1180_05768</name>
</gene>
<dbReference type="PANTHER" id="PTHR39180">
    <property type="match status" value="1"/>
</dbReference>
<dbReference type="PANTHER" id="PTHR39180:SF2">
    <property type="entry name" value="DUF1641 DOMAIN-CONTAINING PROTEIN"/>
    <property type="match status" value="1"/>
</dbReference>
<accession>A0AAN2PC77</accession>
<sequence length="155" mass="17258">MSQAINEQPSIRNASSIENPFTSSAVSQAQIDVLNQLLKPEVQESLTVLVENLPKLAEMVPYLTKSYDLAQSIMTDRVLINDLVGGIQECVKPLEGKIKECAATAIEANDWAQANQETTIGVFGLFRMLKDPQIQKVFRFAQAYLDLTSKKQEKQ</sequence>
<reference evidence="1 2" key="1">
    <citation type="journal article" date="2014" name="Genome Announc.">
        <title>Genome Sequence of Bacillus simplex Strain P558, Isolated from a Human Fecal Sample.</title>
        <authorList>
            <person name="Croce O."/>
            <person name="Hugon P."/>
            <person name="Lagier J.C."/>
            <person name="Bibi F."/>
            <person name="Robert C."/>
            <person name="Azhar E.I."/>
            <person name="Raoult D."/>
            <person name="Fournier P.E."/>
        </authorList>
    </citation>
    <scope>NUCLEOTIDE SEQUENCE [LARGE SCALE GENOMIC DNA]</scope>
    <source>
        <strain evidence="1 2">P558</strain>
    </source>
</reference>
<organism evidence="1 2">
    <name type="scientific">Peribacillus simplex</name>
    <dbReference type="NCBI Taxonomy" id="1478"/>
    <lineage>
        <taxon>Bacteria</taxon>
        <taxon>Bacillati</taxon>
        <taxon>Bacillota</taxon>
        <taxon>Bacilli</taxon>
        <taxon>Bacillales</taxon>
        <taxon>Bacillaceae</taxon>
        <taxon>Peribacillus</taxon>
    </lineage>
</organism>
<proteinExistence type="predicted"/>
<evidence type="ECO:0000313" key="1">
    <source>
        <dbReference type="EMBL" id="CEG24924.1"/>
    </source>
</evidence>
<dbReference type="EMBL" id="CCXW01000004">
    <property type="protein sequence ID" value="CEG24924.1"/>
    <property type="molecule type" value="Genomic_DNA"/>
</dbReference>